<feature type="chain" id="PRO_5047018703" evidence="1">
    <location>
        <begin position="28"/>
        <end position="155"/>
    </location>
</feature>
<evidence type="ECO:0000256" key="1">
    <source>
        <dbReference type="SAM" id="SignalP"/>
    </source>
</evidence>
<keyword evidence="3" id="KW-1185">Reference proteome</keyword>
<dbReference type="RefSeq" id="WP_260189037.1">
    <property type="nucleotide sequence ID" value="NZ_JAFFZE010000003.1"/>
</dbReference>
<keyword evidence="1" id="KW-0732">Signal</keyword>
<dbReference type="EMBL" id="JAFFZE010000003">
    <property type="protein sequence ID" value="MCT2581678.1"/>
    <property type="molecule type" value="Genomic_DNA"/>
</dbReference>
<evidence type="ECO:0000313" key="3">
    <source>
        <dbReference type="Proteomes" id="UP001156441"/>
    </source>
</evidence>
<protein>
    <submittedName>
        <fullName evidence="2">Uncharacterized protein</fullName>
    </submittedName>
</protein>
<comment type="caution">
    <text evidence="2">The sequence shown here is derived from an EMBL/GenBank/DDBJ whole genome shotgun (WGS) entry which is preliminary data.</text>
</comment>
<feature type="signal peptide" evidence="1">
    <location>
        <begin position="1"/>
        <end position="27"/>
    </location>
</feature>
<proteinExistence type="predicted"/>
<reference evidence="2 3" key="1">
    <citation type="submission" date="2021-02" db="EMBL/GenBank/DDBJ databases">
        <title>Actinophytocola xerophila sp. nov., isolated from soil of cotton cropping field.</title>
        <authorList>
            <person name="Huang R."/>
            <person name="Chen X."/>
            <person name="Ge X."/>
            <person name="Liu W."/>
        </authorList>
    </citation>
    <scope>NUCLEOTIDE SEQUENCE [LARGE SCALE GENOMIC DNA]</scope>
    <source>
        <strain evidence="2 3">S1-96</strain>
    </source>
</reference>
<dbReference type="Proteomes" id="UP001156441">
    <property type="component" value="Unassembled WGS sequence"/>
</dbReference>
<accession>A0ABT2J1D8</accession>
<sequence length="155" mass="17096">MSKTTRFVPALVAAVLVLSSLSSTAQASTITGTDTAAVAAVAQSQPNIQATVDRAPRTQEQACDIAEWPFEVTCDIYNSDDPRLVVAVYIWTPFGYEKAEEWTFRADGRECVSGFGHEFCAIVDFDWEQGCVTGTLTFDGEPIWGPETWCWSEKR</sequence>
<name>A0ABT2J1D8_9PSEU</name>
<gene>
    <name evidence="2" type="ORF">JT362_00905</name>
</gene>
<organism evidence="2 3">
    <name type="scientific">Actinophytocola gossypii</name>
    <dbReference type="NCBI Taxonomy" id="2812003"/>
    <lineage>
        <taxon>Bacteria</taxon>
        <taxon>Bacillati</taxon>
        <taxon>Actinomycetota</taxon>
        <taxon>Actinomycetes</taxon>
        <taxon>Pseudonocardiales</taxon>
        <taxon>Pseudonocardiaceae</taxon>
    </lineage>
</organism>
<evidence type="ECO:0000313" key="2">
    <source>
        <dbReference type="EMBL" id="MCT2581678.1"/>
    </source>
</evidence>